<accession>A0P7W6</accession>
<dbReference type="EMBL" id="AAUX01000001">
    <property type="protein sequence ID" value="EAV47626.1"/>
    <property type="molecule type" value="Genomic_DNA"/>
</dbReference>
<feature type="binding site" evidence="14">
    <location>
        <position position="562"/>
    </location>
    <ligand>
        <name>L-isoleucyl-5'-AMP</name>
        <dbReference type="ChEBI" id="CHEBI:178002"/>
    </ligand>
</feature>
<dbReference type="InterPro" id="IPR010663">
    <property type="entry name" value="Znf_FPG/IleRS"/>
</dbReference>
<comment type="domain">
    <text evidence="14">IleRS has two distinct active sites: one for aminoacylation and one for editing. The misactivated valine is translocated from the active site to the editing site, which sterically excludes the correctly activated isoleucine. The single editing site contains two valyl binding pockets, one specific for each substrate (Val-AMP or Val-tRNA(Ile)).</text>
</comment>
<dbReference type="HAMAP" id="MF_02002">
    <property type="entry name" value="Ile_tRNA_synth_type1"/>
    <property type="match status" value="1"/>
</dbReference>
<dbReference type="EC" id="6.1.1.5" evidence="14"/>
<keyword evidence="4 14" id="KW-0963">Cytoplasm</keyword>
<evidence type="ECO:0000259" key="17">
    <source>
        <dbReference type="Pfam" id="PF08264"/>
    </source>
</evidence>
<dbReference type="GO" id="GO:0005829">
    <property type="term" value="C:cytosol"/>
    <property type="evidence" value="ECO:0007669"/>
    <property type="project" value="TreeGrafter"/>
</dbReference>
<evidence type="ECO:0000256" key="4">
    <source>
        <dbReference type="ARBA" id="ARBA00022490"/>
    </source>
</evidence>
<dbReference type="GO" id="GO:0006428">
    <property type="term" value="P:isoleucyl-tRNA aminoacylation"/>
    <property type="evidence" value="ECO:0007669"/>
    <property type="project" value="UniProtKB-UniRule"/>
</dbReference>
<dbReference type="GO" id="GO:0000049">
    <property type="term" value="F:tRNA binding"/>
    <property type="evidence" value="ECO:0007669"/>
    <property type="project" value="InterPro"/>
</dbReference>
<dbReference type="InterPro" id="IPR009008">
    <property type="entry name" value="Val/Leu/Ile-tRNA-synth_edit"/>
</dbReference>
<dbReference type="NCBIfam" id="TIGR00392">
    <property type="entry name" value="ileS"/>
    <property type="match status" value="1"/>
</dbReference>
<dbReference type="OrthoDB" id="9810365at2"/>
<dbReference type="Gene3D" id="3.40.50.620">
    <property type="entry name" value="HUPs"/>
    <property type="match status" value="2"/>
</dbReference>
<comment type="function">
    <text evidence="12 14">Catalyzes the attachment of isoleucine to tRNA(Ile). As IleRS can inadvertently accommodate and process structurally similar amino acids such as valine, to avoid such errors it has two additional distinct tRNA(Ile)-dependent editing activities. One activity is designated as 'pretransfer' editing and involves the hydrolysis of activated Val-AMP. The other activity is designated 'posttransfer' editing and involves deacylation of mischarged Val-tRNA(Ile).</text>
</comment>
<feature type="binding site" evidence="14">
    <location>
        <position position="891"/>
    </location>
    <ligand>
        <name>Zn(2+)</name>
        <dbReference type="ChEBI" id="CHEBI:29105"/>
    </ligand>
</feature>
<dbReference type="GO" id="GO:0005524">
    <property type="term" value="F:ATP binding"/>
    <property type="evidence" value="ECO:0007669"/>
    <property type="project" value="UniProtKB-UniRule"/>
</dbReference>
<sequence length="925" mass="105202">MTEDNKYKLNLPDTSFPMRGNLAKREPGWVSEWKNKEIYQEIRKSRNGAPRYVLHDGPPYANGDIHIGHAVNKILKDFIVKSKTLSGFDAPYVPGWDCHGLPIELVIEKKYGKEIDPTKFRELCRSYAIEQVNRQKIDFQRLGVLGDWDNPYLTLDKSTEANIVRSLAKIYAQGFLYQGSKPVHWCTECGSALAEAEVEYEDKTSTAIDVAFNLSSNQKEQYEKIFSTSVSKKVSAVIWTTTPWTLPANEAICVHPQLEYGLYELHDQLVIVGKELAAKTFLKYDATINLIGSVRGKELEGLLFTHPFLDKTIPIICGDHVTIESGTGLVHTAPAHGIDDYVVGVKYDLPVENPVDDQGKFKSSIPFVSGLTVWESNKKIIALLTENHSLLFAEKYAHSYPHCWRHKAPIIFRATHQWFVGMNYKNSDKKSLRDLANSAVSATSFFPSWGKARLEAMIKNRPDWCVSRQRNWGVPIPIFLHKETSEPHPKTQKFFELIAQMIEEKGIDAWFNLDPSTLLKEDAEDYKKITDTLDVWFDSGTTHESVLAQRSDLAPQADLYLEGSDQHRGWFQSSLLTSCAINEKAPFKALLTHGFVVDGKGYKMSKSKGNVIAPQKIMDQYGADILRLWVATTDYSAELNVSDEILKRVSDNYRRIRNTLRFLCANLEDFDSRKDLVSSDALLGLDQYSIYSVDRLQKSVLEHYEKFEFYLAMQKFVAFCSEDLGGFYLDIIKDRLYTTAENSFARRSAQTALYHISQSLMRVMAPVLSFTSHELWEILCKNANHSLFSDLWYELPNHHLSKDDLKSWETIKIVRSVANKKIEEVREAGKIGSSLQAALVIKAEPELAEQILKFNDDLRFIFITSSVSVESHEGALEIDVTPSKDVKCQRCWHYVSGVGEDKRHPSVCLRCVSNLFGEGELRHHA</sequence>
<dbReference type="InterPro" id="IPR050081">
    <property type="entry name" value="Ile-tRNA_ligase"/>
</dbReference>
<dbReference type="SUPFAM" id="SSF50677">
    <property type="entry name" value="ValRS/IleRS/LeuRS editing domain"/>
    <property type="match status" value="1"/>
</dbReference>
<feature type="domain" description="Zinc finger FPG/IleRS-type" evidence="16">
    <location>
        <begin position="887"/>
        <end position="914"/>
    </location>
</feature>
<dbReference type="PANTHER" id="PTHR42765:SF1">
    <property type="entry name" value="ISOLEUCINE--TRNA LIGASE, MITOCHONDRIAL"/>
    <property type="match status" value="1"/>
</dbReference>
<keyword evidence="7 14" id="KW-0547">Nucleotide-binding</keyword>
<dbReference type="PANTHER" id="PTHR42765">
    <property type="entry name" value="SOLEUCYL-TRNA SYNTHETASE"/>
    <property type="match status" value="1"/>
</dbReference>
<evidence type="ECO:0000256" key="5">
    <source>
        <dbReference type="ARBA" id="ARBA00022598"/>
    </source>
</evidence>
<dbReference type="InterPro" id="IPR013155">
    <property type="entry name" value="M/V/L/I-tRNA-synth_anticd-bd"/>
</dbReference>
<comment type="cofactor">
    <cofactor evidence="14">
        <name>Zn(2+)</name>
        <dbReference type="ChEBI" id="CHEBI:29105"/>
    </cofactor>
    <text evidence="14">Binds 1 zinc ion per subunit.</text>
</comment>
<dbReference type="GO" id="GO:0008270">
    <property type="term" value="F:zinc ion binding"/>
    <property type="evidence" value="ECO:0007669"/>
    <property type="project" value="UniProtKB-UniRule"/>
</dbReference>
<dbReference type="InterPro" id="IPR033708">
    <property type="entry name" value="Anticodon_Ile_BEm"/>
</dbReference>
<keyword evidence="8 14" id="KW-0862">Zinc</keyword>
<evidence type="ECO:0000256" key="12">
    <source>
        <dbReference type="ARBA" id="ARBA00025217"/>
    </source>
</evidence>
<dbReference type="Proteomes" id="UP000054262">
    <property type="component" value="Unassembled WGS sequence"/>
</dbReference>
<feature type="binding site" evidence="14">
    <location>
        <position position="888"/>
    </location>
    <ligand>
        <name>Zn(2+)</name>
        <dbReference type="ChEBI" id="CHEBI:29105"/>
    </ligand>
</feature>
<dbReference type="Pfam" id="PF08264">
    <property type="entry name" value="Anticodon_1"/>
    <property type="match status" value="1"/>
</dbReference>
<evidence type="ECO:0000256" key="8">
    <source>
        <dbReference type="ARBA" id="ARBA00022833"/>
    </source>
</evidence>
<keyword evidence="9 14" id="KW-0067">ATP-binding</keyword>
<dbReference type="AlphaFoldDB" id="A0P7W6"/>
<comment type="similarity">
    <text evidence="2 14">Belongs to the class-I aminoacyl-tRNA synthetase family. IleS type 1 subfamily.</text>
</comment>
<evidence type="ECO:0000256" key="1">
    <source>
        <dbReference type="ARBA" id="ARBA00004496"/>
    </source>
</evidence>
<evidence type="ECO:0000256" key="13">
    <source>
        <dbReference type="ARBA" id="ARBA00048359"/>
    </source>
</evidence>
<feature type="binding site" evidence="14">
    <location>
        <position position="911"/>
    </location>
    <ligand>
        <name>Zn(2+)</name>
        <dbReference type="ChEBI" id="CHEBI:29105"/>
    </ligand>
</feature>
<dbReference type="PRINTS" id="PR00984">
    <property type="entry name" value="TRNASYNTHILE"/>
</dbReference>
<dbReference type="GO" id="GO:0002161">
    <property type="term" value="F:aminoacyl-tRNA deacylase activity"/>
    <property type="evidence" value="ECO:0007669"/>
    <property type="project" value="InterPro"/>
</dbReference>
<comment type="subunit">
    <text evidence="3 14">Monomer.</text>
</comment>
<evidence type="ECO:0000256" key="11">
    <source>
        <dbReference type="ARBA" id="ARBA00023146"/>
    </source>
</evidence>
<feature type="domain" description="Aminoacyl-tRNA synthetase class Ia" evidence="15">
    <location>
        <begin position="29"/>
        <end position="642"/>
    </location>
</feature>
<keyword evidence="6 14" id="KW-0479">Metal-binding</keyword>
<dbReference type="InterPro" id="IPR002301">
    <property type="entry name" value="Ile-tRNA-ligase"/>
</dbReference>
<comment type="catalytic activity">
    <reaction evidence="13 14">
        <text>tRNA(Ile) + L-isoleucine + ATP = L-isoleucyl-tRNA(Ile) + AMP + diphosphate</text>
        <dbReference type="Rhea" id="RHEA:11060"/>
        <dbReference type="Rhea" id="RHEA-COMP:9666"/>
        <dbReference type="Rhea" id="RHEA-COMP:9695"/>
        <dbReference type="ChEBI" id="CHEBI:30616"/>
        <dbReference type="ChEBI" id="CHEBI:33019"/>
        <dbReference type="ChEBI" id="CHEBI:58045"/>
        <dbReference type="ChEBI" id="CHEBI:78442"/>
        <dbReference type="ChEBI" id="CHEBI:78528"/>
        <dbReference type="ChEBI" id="CHEBI:456215"/>
        <dbReference type="EC" id="6.1.1.5"/>
    </reaction>
</comment>
<evidence type="ECO:0000256" key="14">
    <source>
        <dbReference type="HAMAP-Rule" id="MF_02002"/>
    </source>
</evidence>
<evidence type="ECO:0000259" key="16">
    <source>
        <dbReference type="Pfam" id="PF06827"/>
    </source>
</evidence>
<dbReference type="InterPro" id="IPR014729">
    <property type="entry name" value="Rossmann-like_a/b/a_fold"/>
</dbReference>
<keyword evidence="11 14" id="KW-0030">Aminoacyl-tRNA synthetase</keyword>
<dbReference type="Pfam" id="PF06827">
    <property type="entry name" value="zf-FPG_IleRS"/>
    <property type="match status" value="1"/>
</dbReference>
<name>A0P7W6_9PROT</name>
<dbReference type="CDD" id="cd07960">
    <property type="entry name" value="Anticodon_Ia_Ile_BEm"/>
    <property type="match status" value="1"/>
</dbReference>
<keyword evidence="10 14" id="KW-0648">Protein biosynthesis</keyword>
<evidence type="ECO:0000256" key="10">
    <source>
        <dbReference type="ARBA" id="ARBA00022917"/>
    </source>
</evidence>
<dbReference type="InterPro" id="IPR023585">
    <property type="entry name" value="Ile-tRNA-ligase_type1"/>
</dbReference>
<comment type="subcellular location">
    <subcellularLocation>
        <location evidence="1 14">Cytoplasm</location>
    </subcellularLocation>
</comment>
<dbReference type="Gene3D" id="1.10.730.20">
    <property type="match status" value="1"/>
</dbReference>
<dbReference type="PROSITE" id="PS00178">
    <property type="entry name" value="AA_TRNA_LIGASE_I"/>
    <property type="match status" value="1"/>
</dbReference>
<keyword evidence="5 14" id="KW-0436">Ligase</keyword>
<feature type="short sequence motif" description="'HIGH' region" evidence="14">
    <location>
        <begin position="59"/>
        <end position="69"/>
    </location>
</feature>
<gene>
    <name evidence="14" type="primary">ileS</name>
    <name evidence="18" type="ORF">MB2181_06095</name>
</gene>
<evidence type="ECO:0000259" key="15">
    <source>
        <dbReference type="Pfam" id="PF00133"/>
    </source>
</evidence>
<comment type="caution">
    <text evidence="18">The sequence shown here is derived from an EMBL/GenBank/DDBJ whole genome shotgun (WGS) entry which is preliminary data.</text>
</comment>
<dbReference type="FunFam" id="3.40.50.620:FF:000042">
    <property type="entry name" value="Isoleucine--tRNA ligase"/>
    <property type="match status" value="1"/>
</dbReference>
<feature type="binding site" evidence="14">
    <location>
        <position position="908"/>
    </location>
    <ligand>
        <name>Zn(2+)</name>
        <dbReference type="ChEBI" id="CHEBI:29105"/>
    </ligand>
</feature>
<evidence type="ECO:0000256" key="2">
    <source>
        <dbReference type="ARBA" id="ARBA00006887"/>
    </source>
</evidence>
<dbReference type="InterPro" id="IPR001412">
    <property type="entry name" value="aa-tRNA-synth_I_CS"/>
</dbReference>
<dbReference type="GO" id="GO:0004822">
    <property type="term" value="F:isoleucine-tRNA ligase activity"/>
    <property type="evidence" value="ECO:0007669"/>
    <property type="project" value="UniProtKB-UniRule"/>
</dbReference>
<evidence type="ECO:0000256" key="7">
    <source>
        <dbReference type="ARBA" id="ARBA00022741"/>
    </source>
</evidence>
<dbReference type="InterPro" id="IPR002300">
    <property type="entry name" value="aa-tRNA-synth_Ia"/>
</dbReference>
<evidence type="ECO:0000256" key="6">
    <source>
        <dbReference type="ARBA" id="ARBA00022723"/>
    </source>
</evidence>
<dbReference type="FunFam" id="3.40.50.620:FF:000048">
    <property type="entry name" value="Isoleucine--tRNA ligase"/>
    <property type="match status" value="1"/>
</dbReference>
<dbReference type="SUPFAM" id="SSF47323">
    <property type="entry name" value="Anticodon-binding domain of a subclass of class I aminoacyl-tRNA synthetases"/>
    <property type="match status" value="1"/>
</dbReference>
<keyword evidence="19" id="KW-1185">Reference proteome</keyword>
<reference evidence="18 19" key="1">
    <citation type="submission" date="2006-11" db="EMBL/GenBank/DDBJ databases">
        <authorList>
            <person name="Giovannoni S."/>
            <person name="Vergin K."/>
            <person name="Ferriera S."/>
            <person name="Johnson J."/>
            <person name="Kravitz S."/>
            <person name="Beeson K."/>
            <person name="Sutton G."/>
            <person name="Rogers Y.-H."/>
            <person name="Friedman R."/>
            <person name="Frazier M."/>
            <person name="Venter J.C."/>
        </authorList>
    </citation>
    <scope>NUCLEOTIDE SEQUENCE [LARGE SCALE GENOMIC DNA]</scope>
    <source>
        <strain evidence="18 19">HTCC2181</strain>
    </source>
</reference>
<evidence type="ECO:0000256" key="9">
    <source>
        <dbReference type="ARBA" id="ARBA00022840"/>
    </source>
</evidence>
<proteinExistence type="inferred from homology"/>
<dbReference type="SUPFAM" id="SSF52374">
    <property type="entry name" value="Nucleotidylyl transferase"/>
    <property type="match status" value="1"/>
</dbReference>
<evidence type="ECO:0000256" key="3">
    <source>
        <dbReference type="ARBA" id="ARBA00011245"/>
    </source>
</evidence>
<organism evidence="18 19">
    <name type="scientific">Methylophilales bacterium HTCC2181</name>
    <dbReference type="NCBI Taxonomy" id="383631"/>
    <lineage>
        <taxon>Bacteria</taxon>
        <taxon>Pseudomonadati</taxon>
        <taxon>Pseudomonadota</taxon>
        <taxon>Betaproteobacteria</taxon>
        <taxon>Nitrosomonadales</taxon>
        <taxon>OM43 clade</taxon>
    </lineage>
</organism>
<feature type="binding site" evidence="14">
    <location>
        <position position="606"/>
    </location>
    <ligand>
        <name>ATP</name>
        <dbReference type="ChEBI" id="CHEBI:30616"/>
    </ligand>
</feature>
<feature type="domain" description="Methionyl/Valyl/Leucyl/Isoleucyl-tRNA synthetase anticodon-binding" evidence="17">
    <location>
        <begin position="686"/>
        <end position="839"/>
    </location>
</feature>
<feature type="short sequence motif" description="'KMSKS' region" evidence="14">
    <location>
        <begin position="603"/>
        <end position="607"/>
    </location>
</feature>
<dbReference type="Gene3D" id="3.90.740.10">
    <property type="entry name" value="Valyl/Leucyl/Isoleucyl-tRNA synthetase, editing domain"/>
    <property type="match status" value="1"/>
</dbReference>
<protein>
    <recommendedName>
        <fullName evidence="14">Isoleucine--tRNA ligase</fullName>
        <ecNumber evidence="14">6.1.1.5</ecNumber>
    </recommendedName>
    <alternativeName>
        <fullName evidence="14">Isoleucyl-tRNA synthetase</fullName>
        <shortName evidence="14">IleRS</shortName>
    </alternativeName>
</protein>
<dbReference type="InterPro" id="IPR009080">
    <property type="entry name" value="tRNAsynth_Ia_anticodon-bd"/>
</dbReference>
<evidence type="ECO:0000313" key="18">
    <source>
        <dbReference type="EMBL" id="EAV47626.1"/>
    </source>
</evidence>
<dbReference type="Pfam" id="PF00133">
    <property type="entry name" value="tRNA-synt_1"/>
    <property type="match status" value="1"/>
</dbReference>
<evidence type="ECO:0000313" key="19">
    <source>
        <dbReference type="Proteomes" id="UP000054262"/>
    </source>
</evidence>